<feature type="region of interest" description="Disordered" evidence="3">
    <location>
        <begin position="341"/>
        <end position="361"/>
    </location>
</feature>
<dbReference type="SMART" id="SM00287">
    <property type="entry name" value="SH3b"/>
    <property type="match status" value="4"/>
</dbReference>
<feature type="domain" description="SH3b" evidence="4">
    <location>
        <begin position="250"/>
        <end position="314"/>
    </location>
</feature>
<dbReference type="EC" id="3.5.1.28" evidence="5"/>
<dbReference type="InterPro" id="IPR002508">
    <property type="entry name" value="MurNAc-LAA_cat"/>
</dbReference>
<evidence type="ECO:0000256" key="2">
    <source>
        <dbReference type="ARBA" id="ARBA00023316"/>
    </source>
</evidence>
<dbReference type="InterPro" id="IPR003646">
    <property type="entry name" value="SH3-like_bac-type"/>
</dbReference>
<dbReference type="PIRSF" id="PIRSF037846">
    <property type="entry name" value="Autolysin_YrvJ_prd"/>
    <property type="match status" value="1"/>
</dbReference>
<dbReference type="Pfam" id="PF08239">
    <property type="entry name" value="SH3_3"/>
    <property type="match status" value="4"/>
</dbReference>
<dbReference type="Pfam" id="PF01520">
    <property type="entry name" value="Amidase_3"/>
    <property type="match status" value="1"/>
</dbReference>
<evidence type="ECO:0000256" key="1">
    <source>
        <dbReference type="ARBA" id="ARBA00022801"/>
    </source>
</evidence>
<organism evidence="5 6">
    <name type="scientific">Filibacter tadaridae</name>
    <dbReference type="NCBI Taxonomy" id="2483811"/>
    <lineage>
        <taxon>Bacteria</taxon>
        <taxon>Bacillati</taxon>
        <taxon>Bacillota</taxon>
        <taxon>Bacilli</taxon>
        <taxon>Bacillales</taxon>
        <taxon>Caryophanaceae</taxon>
        <taxon>Filibacter</taxon>
    </lineage>
</organism>
<evidence type="ECO:0000256" key="3">
    <source>
        <dbReference type="SAM" id="MobiDB-lite"/>
    </source>
</evidence>
<keyword evidence="1 5" id="KW-0378">Hydrolase</keyword>
<dbReference type="Gene3D" id="2.30.30.40">
    <property type="entry name" value="SH3 Domains"/>
    <property type="match status" value="4"/>
</dbReference>
<feature type="domain" description="SH3b" evidence="4">
    <location>
        <begin position="94"/>
        <end position="158"/>
    </location>
</feature>
<dbReference type="InterPro" id="IPR017293">
    <property type="entry name" value="N-acetylmuramoyl-L-ala_amidase"/>
</dbReference>
<evidence type="ECO:0000259" key="4">
    <source>
        <dbReference type="PROSITE" id="PS51781"/>
    </source>
</evidence>
<dbReference type="SUPFAM" id="SSF53187">
    <property type="entry name" value="Zn-dependent exopeptidases"/>
    <property type="match status" value="1"/>
</dbReference>
<dbReference type="AlphaFoldDB" id="A0A3P5XD02"/>
<dbReference type="GO" id="GO:0008745">
    <property type="term" value="F:N-acetylmuramoyl-L-alanine amidase activity"/>
    <property type="evidence" value="ECO:0007669"/>
    <property type="project" value="UniProtKB-EC"/>
</dbReference>
<feature type="domain" description="SH3b" evidence="4">
    <location>
        <begin position="26"/>
        <end position="89"/>
    </location>
</feature>
<dbReference type="RefSeq" id="WP_238988256.1">
    <property type="nucleotide sequence ID" value="NZ_CBCRXF010000002.1"/>
</dbReference>
<dbReference type="GO" id="GO:0009253">
    <property type="term" value="P:peptidoglycan catabolic process"/>
    <property type="evidence" value="ECO:0007669"/>
    <property type="project" value="InterPro"/>
</dbReference>
<name>A0A3P5XD02_9BACL</name>
<dbReference type="PROSITE" id="PS51781">
    <property type="entry name" value="SH3B"/>
    <property type="match status" value="4"/>
</dbReference>
<dbReference type="PANTHER" id="PTHR30404">
    <property type="entry name" value="N-ACETYLMURAMOYL-L-ALANINE AMIDASE"/>
    <property type="match status" value="1"/>
</dbReference>
<gene>
    <name evidence="5" type="primary">lytC_2</name>
    <name evidence="5" type="ORF">FILTAD_02787</name>
</gene>
<feature type="domain" description="SH3b" evidence="4">
    <location>
        <begin position="176"/>
        <end position="238"/>
    </location>
</feature>
<keyword evidence="6" id="KW-1185">Reference proteome</keyword>
<dbReference type="PANTHER" id="PTHR30404:SF7">
    <property type="entry name" value="CELL WALL AMIDASE LYTH-RELATED"/>
    <property type="match status" value="1"/>
</dbReference>
<dbReference type="Gene3D" id="3.40.630.40">
    <property type="entry name" value="Zn-dependent exopeptidases"/>
    <property type="match status" value="1"/>
</dbReference>
<keyword evidence="2" id="KW-0961">Cell wall biogenesis/degradation</keyword>
<dbReference type="InterPro" id="IPR050695">
    <property type="entry name" value="N-acetylmuramoyl_amidase_3"/>
</dbReference>
<accession>A0A3P5XD02</accession>
<sequence length="516" mass="56005">MKKTGKWILAFILLFTFVFDMPRTYAQAETVVVDTESLHIRSGPGLTHRVTGSLKNGERVNVLAASGDWLQIQSEHHEGWIASWLTSSDSTAEITVLEILSRVDGLNVRATPTTGSAVLARMNAGDKAIMTGQDGQWAAIEFNGIAGWVHTDYITETAMPTVTQTEEKHAITSKEPQSFTVAVNALNVRKKADLSSKRIALIQQGETYAIKEINGNWVRISIGGGKTGWVYSFHGTLSTNNLQSTSPDAEKTTTVTILTNGTNLREAPTTSSQIVTRADAGEKLTVIKEADDWYEVSLPSGETAFVANWVVSTDEEEVPLAKPTKKEKKARVPGTLKGLTIVIDPGHGGNDKGTTGARGTDEKGITLQTADLLASKLQAAGATVLLTRETDTYIALRKRVAISHQYEADAFISIHYDANPDSSIAGFTTFYTQSSQRELASAVNAGLGSAVSLRNRGTQPADYLVLRENKQNAILIELGFLSNPAEERAITTDIFREQATHGIYKGLLDYFNSNLE</sequence>
<dbReference type="CDD" id="cd02696">
    <property type="entry name" value="MurNAc-LAA"/>
    <property type="match status" value="1"/>
</dbReference>
<dbReference type="EMBL" id="UXAV01000044">
    <property type="protein sequence ID" value="VDC32579.1"/>
    <property type="molecule type" value="Genomic_DNA"/>
</dbReference>
<dbReference type="SMART" id="SM00646">
    <property type="entry name" value="Ami_3"/>
    <property type="match status" value="1"/>
</dbReference>
<evidence type="ECO:0000313" key="5">
    <source>
        <dbReference type="EMBL" id="VDC32579.1"/>
    </source>
</evidence>
<proteinExistence type="predicted"/>
<evidence type="ECO:0000313" key="6">
    <source>
        <dbReference type="Proteomes" id="UP000270468"/>
    </source>
</evidence>
<dbReference type="Proteomes" id="UP000270468">
    <property type="component" value="Unassembled WGS sequence"/>
</dbReference>
<dbReference type="GO" id="GO:0071555">
    <property type="term" value="P:cell wall organization"/>
    <property type="evidence" value="ECO:0007669"/>
    <property type="project" value="UniProtKB-KW"/>
</dbReference>
<reference evidence="5 6" key="1">
    <citation type="submission" date="2018-11" db="EMBL/GenBank/DDBJ databases">
        <authorList>
            <person name="Criscuolo A."/>
        </authorList>
    </citation>
    <scope>NUCLEOTIDE SEQUENCE [LARGE SCALE GENOMIC DNA]</scope>
    <source>
        <strain evidence="5">ATB-66</strain>
    </source>
</reference>
<dbReference type="GO" id="GO:0030288">
    <property type="term" value="C:outer membrane-bounded periplasmic space"/>
    <property type="evidence" value="ECO:0007669"/>
    <property type="project" value="TreeGrafter"/>
</dbReference>
<protein>
    <submittedName>
        <fullName evidence="5">N-acetylmuramoyl-L-alanine amidase LytC</fullName>
        <ecNumber evidence="5">3.5.1.28</ecNumber>
    </submittedName>
</protein>